<accession>A0AAV9J3H9</accession>
<feature type="region of interest" description="Disordered" evidence="1">
    <location>
        <begin position="92"/>
        <end position="172"/>
    </location>
</feature>
<protein>
    <submittedName>
        <fullName evidence="2">Uncharacterized protein</fullName>
    </submittedName>
</protein>
<feature type="region of interest" description="Disordered" evidence="1">
    <location>
        <begin position="305"/>
        <end position="325"/>
    </location>
</feature>
<name>A0AAV9J3H9_9PEZI</name>
<sequence>MKGRERKEQERLRWERAFEGWEEGVAEAVEAKRARDDALPTKQWVDEEMERQVQGTWGRQVLLAGFEEAVDEDVRKARENLVWKQQMIDRLERKKASYQQQQQQASPSVSVHERIAPLSVSTQEQTAPPSVVEQPPPRRYQPWGSKARSRPSLLRMGQAPPVPSPVEEEQPAPMPVEQESRIASWASEVASQTTYPMKRPFSIGCPPEEVIFRCGLGPKPVVPARPTAFRKASRRTPLVDETTCREVVVDDVRIPANIDERPAAVCRTEPPPPPPPSGESDVDDAIIIDHDEWQSRLELAEAHRLERVQQTEPEPEPETETSASFVDRIKSWAGKAWTAVKRTIWG</sequence>
<evidence type="ECO:0000313" key="2">
    <source>
        <dbReference type="EMBL" id="KAK4539331.1"/>
    </source>
</evidence>
<dbReference type="EMBL" id="JAVFHQ010000100">
    <property type="protein sequence ID" value="KAK4539331.1"/>
    <property type="molecule type" value="Genomic_DNA"/>
</dbReference>
<evidence type="ECO:0000313" key="3">
    <source>
        <dbReference type="Proteomes" id="UP001324427"/>
    </source>
</evidence>
<dbReference type="Proteomes" id="UP001324427">
    <property type="component" value="Unassembled WGS sequence"/>
</dbReference>
<reference evidence="2 3" key="1">
    <citation type="submission" date="2021-11" db="EMBL/GenBank/DDBJ databases">
        <title>Black yeast isolated from Biological Soil Crust.</title>
        <authorList>
            <person name="Kurbessoian T."/>
        </authorList>
    </citation>
    <scope>NUCLEOTIDE SEQUENCE [LARGE SCALE GENOMIC DNA]</scope>
    <source>
        <strain evidence="2 3">CCFEE 5522</strain>
    </source>
</reference>
<comment type="caution">
    <text evidence="2">The sequence shown here is derived from an EMBL/GenBank/DDBJ whole genome shotgun (WGS) entry which is preliminary data.</text>
</comment>
<organism evidence="2 3">
    <name type="scientific">Oleoguttula mirabilis</name>
    <dbReference type="NCBI Taxonomy" id="1507867"/>
    <lineage>
        <taxon>Eukaryota</taxon>
        <taxon>Fungi</taxon>
        <taxon>Dikarya</taxon>
        <taxon>Ascomycota</taxon>
        <taxon>Pezizomycotina</taxon>
        <taxon>Dothideomycetes</taxon>
        <taxon>Dothideomycetidae</taxon>
        <taxon>Mycosphaerellales</taxon>
        <taxon>Teratosphaeriaceae</taxon>
        <taxon>Oleoguttula</taxon>
    </lineage>
</organism>
<keyword evidence="3" id="KW-1185">Reference proteome</keyword>
<feature type="region of interest" description="Disordered" evidence="1">
    <location>
        <begin position="264"/>
        <end position="283"/>
    </location>
</feature>
<evidence type="ECO:0000256" key="1">
    <source>
        <dbReference type="SAM" id="MobiDB-lite"/>
    </source>
</evidence>
<gene>
    <name evidence="2" type="ORF">LTR36_000762</name>
</gene>
<feature type="compositionally biased region" description="Polar residues" evidence="1">
    <location>
        <begin position="119"/>
        <end position="128"/>
    </location>
</feature>
<dbReference type="AlphaFoldDB" id="A0AAV9J3H9"/>
<proteinExistence type="predicted"/>